<dbReference type="InterPro" id="IPR047650">
    <property type="entry name" value="Transpos_IS110"/>
</dbReference>
<keyword evidence="4" id="KW-1185">Reference proteome</keyword>
<comment type="caution">
    <text evidence="3">The sequence shown here is derived from an EMBL/GenBank/DDBJ whole genome shotgun (WGS) entry which is preliminary data.</text>
</comment>
<feature type="region of interest" description="Disordered" evidence="1">
    <location>
        <begin position="235"/>
        <end position="272"/>
    </location>
</feature>
<evidence type="ECO:0000313" key="3">
    <source>
        <dbReference type="EMBL" id="GGH58388.1"/>
    </source>
</evidence>
<dbReference type="InterPro" id="IPR002525">
    <property type="entry name" value="Transp_IS110-like_N"/>
</dbReference>
<dbReference type="GO" id="GO:0004803">
    <property type="term" value="F:transposase activity"/>
    <property type="evidence" value="ECO:0007669"/>
    <property type="project" value="InterPro"/>
</dbReference>
<dbReference type="Pfam" id="PF01548">
    <property type="entry name" value="DEDD_Tnp_IS110"/>
    <property type="match status" value="1"/>
</dbReference>
<dbReference type="GO" id="GO:0006313">
    <property type="term" value="P:DNA transposition"/>
    <property type="evidence" value="ECO:0007669"/>
    <property type="project" value="InterPro"/>
</dbReference>
<feature type="compositionally biased region" description="Low complexity" evidence="1">
    <location>
        <begin position="235"/>
        <end position="244"/>
    </location>
</feature>
<feature type="domain" description="Transposase IS110-like N-terminal" evidence="2">
    <location>
        <begin position="6"/>
        <end position="160"/>
    </location>
</feature>
<evidence type="ECO:0000256" key="1">
    <source>
        <dbReference type="SAM" id="MobiDB-lite"/>
    </source>
</evidence>
<dbReference type="Proteomes" id="UP000600171">
    <property type="component" value="Unassembled WGS sequence"/>
</dbReference>
<dbReference type="AlphaFoldDB" id="A0A917INF4"/>
<dbReference type="GO" id="GO:0003677">
    <property type="term" value="F:DNA binding"/>
    <property type="evidence" value="ECO:0007669"/>
    <property type="project" value="InterPro"/>
</dbReference>
<dbReference type="PANTHER" id="PTHR33055">
    <property type="entry name" value="TRANSPOSASE FOR INSERTION SEQUENCE ELEMENT IS1111A"/>
    <property type="match status" value="1"/>
</dbReference>
<evidence type="ECO:0000313" key="4">
    <source>
        <dbReference type="Proteomes" id="UP000600171"/>
    </source>
</evidence>
<proteinExistence type="predicted"/>
<accession>A0A917INF4</accession>
<dbReference type="EMBL" id="BMDC01000001">
    <property type="protein sequence ID" value="GGH58388.1"/>
    <property type="molecule type" value="Genomic_DNA"/>
</dbReference>
<feature type="compositionally biased region" description="Polar residues" evidence="1">
    <location>
        <begin position="245"/>
        <end position="258"/>
    </location>
</feature>
<protein>
    <recommendedName>
        <fullName evidence="2">Transposase IS110-like N-terminal domain-containing protein</fullName>
    </recommendedName>
</protein>
<reference evidence="3 4" key="1">
    <citation type="journal article" date="2014" name="Int. J. Syst. Evol. Microbiol.">
        <title>Complete genome sequence of Corynebacterium casei LMG S-19264T (=DSM 44701T), isolated from a smear-ripened cheese.</title>
        <authorList>
            <consortium name="US DOE Joint Genome Institute (JGI-PGF)"/>
            <person name="Walter F."/>
            <person name="Albersmeier A."/>
            <person name="Kalinowski J."/>
            <person name="Ruckert C."/>
        </authorList>
    </citation>
    <scope>NUCLEOTIDE SEQUENCE [LARGE SCALE GENOMIC DNA]</scope>
    <source>
        <strain evidence="3 4">CCM 8669</strain>
    </source>
</reference>
<name>A0A917INF4_9MICC</name>
<sequence length="272" mass="29553">MTDIYLGLDVGKNNHHATALTTSGKKIWDKPLPQSEPKIRELLTNLSTQGTVLLVVDQPKTIGALPIAIAQNIGIQVAYLPGLTMRRVADLHPGEAKTDARDAFIIAETARTMPHTLHSITVADETTAELSMLCGFDDDLAANATAVSNRLRGFLTQIHPHLERVLGPRMTHPAVLALLKKYPSPADLKAAGKTKVRNVLKKKAPRLAIKLTNEIFQTLEEQTVAVAGTRPVSFSLQQESSGSSPWRSISTGRNSAQRHTAPLLEDSTDKIK</sequence>
<evidence type="ECO:0000259" key="2">
    <source>
        <dbReference type="Pfam" id="PF01548"/>
    </source>
</evidence>
<gene>
    <name evidence="3" type="ORF">GCM10007359_04520</name>
</gene>
<dbReference type="PANTHER" id="PTHR33055:SF3">
    <property type="entry name" value="PUTATIVE TRANSPOSASE FOR IS117-RELATED"/>
    <property type="match status" value="1"/>
</dbReference>
<organism evidence="3 4">
    <name type="scientific">Rothia aerolata</name>
    <dbReference type="NCBI Taxonomy" id="1812262"/>
    <lineage>
        <taxon>Bacteria</taxon>
        <taxon>Bacillati</taxon>
        <taxon>Actinomycetota</taxon>
        <taxon>Actinomycetes</taxon>
        <taxon>Micrococcales</taxon>
        <taxon>Micrococcaceae</taxon>
        <taxon>Rothia</taxon>
    </lineage>
</organism>